<organism evidence="6 7">
    <name type="scientific">Humisphaera borealis</name>
    <dbReference type="NCBI Taxonomy" id="2807512"/>
    <lineage>
        <taxon>Bacteria</taxon>
        <taxon>Pseudomonadati</taxon>
        <taxon>Planctomycetota</taxon>
        <taxon>Phycisphaerae</taxon>
        <taxon>Tepidisphaerales</taxon>
        <taxon>Tepidisphaeraceae</taxon>
        <taxon>Humisphaera</taxon>
    </lineage>
</organism>
<dbReference type="SUPFAM" id="SSF53474">
    <property type="entry name" value="alpha/beta-Hydrolases"/>
    <property type="match status" value="1"/>
</dbReference>
<dbReference type="Proteomes" id="UP000593765">
    <property type="component" value="Chromosome"/>
</dbReference>
<dbReference type="Pfam" id="PF20434">
    <property type="entry name" value="BD-FAE"/>
    <property type="match status" value="1"/>
</dbReference>
<dbReference type="InterPro" id="IPR029062">
    <property type="entry name" value="Class_I_gatase-like"/>
</dbReference>
<evidence type="ECO:0000259" key="5">
    <source>
        <dbReference type="Pfam" id="PF20434"/>
    </source>
</evidence>
<dbReference type="Pfam" id="PF06283">
    <property type="entry name" value="ThuA"/>
    <property type="match status" value="1"/>
</dbReference>
<sequence>MKHILPVLLLLLCRAAFAHDPSPTKSSGAGLRVLVYSNTGYYRHVDIPKINRWLVLLGHENGIEVDVTEHWKDLRADELARYDVLVLNNANELDKVLPEEQRKSVEEWFTNGGKGIVGLHAALVHQTKWPWLNELGGCDFNSDSDFSKAKVKIDPAAKDHPAVKGQSAEFWIEADWTNHDRAVTGKPGFNVLMRVDETTYTPVRDYFKTRNGKPMGADHPIAWTHEPATGGRFFYTEFGHDLRSLSTPFARQHILEAIRWAAKKTVASGKPESQLRAEEERQPGSAQNHNGLQRTFDVTTAGIGVAGNLAFTTNLLSPINATEPKDWKSEKDPEIPKGIHVDRDIMYLASDRREKADLYLPTLKDGQRVPAVLLMHGGGFNDGDKAKGREVQMAVEMAQHGYVCMSINYRLWNKGVKNPTWPQSLLDAKTAVRWLRVNADRLQIDADRIAAFGNSAGGNLAAMLAVTDEADGLEPAAPMAGVSTRVRCAINFYGALDLPNYHDMKMFLQTREENPDVYRKASPVFYVSKNDAPMLLVHGTADETVPHSQAETMAAALKKAGVMHQLEIVPNAPHTFALVSPARDFRPLLFLFLDKHLAPVRSSTTKPTTDAPASK</sequence>
<evidence type="ECO:0000259" key="4">
    <source>
        <dbReference type="Pfam" id="PF06283"/>
    </source>
</evidence>
<evidence type="ECO:0000256" key="3">
    <source>
        <dbReference type="SAM" id="SignalP"/>
    </source>
</evidence>
<dbReference type="InterPro" id="IPR049492">
    <property type="entry name" value="BD-FAE-like_dom"/>
</dbReference>
<dbReference type="GO" id="GO:0016787">
    <property type="term" value="F:hydrolase activity"/>
    <property type="evidence" value="ECO:0007669"/>
    <property type="project" value="UniProtKB-KW"/>
</dbReference>
<dbReference type="InterPro" id="IPR029010">
    <property type="entry name" value="ThuA-like"/>
</dbReference>
<dbReference type="PANTHER" id="PTHR48081:SF13">
    <property type="entry name" value="ALPHA_BETA HYDROLASE"/>
    <property type="match status" value="1"/>
</dbReference>
<evidence type="ECO:0000256" key="1">
    <source>
        <dbReference type="ARBA" id="ARBA00022801"/>
    </source>
</evidence>
<keyword evidence="1" id="KW-0378">Hydrolase</keyword>
<proteinExistence type="predicted"/>
<dbReference type="Gene3D" id="3.40.50.880">
    <property type="match status" value="1"/>
</dbReference>
<dbReference type="EMBL" id="CP063458">
    <property type="protein sequence ID" value="QOV89579.1"/>
    <property type="molecule type" value="Genomic_DNA"/>
</dbReference>
<dbReference type="KEGG" id="hbs:IPV69_25880"/>
<feature type="chain" id="PRO_5034190173" evidence="3">
    <location>
        <begin position="19"/>
        <end position="615"/>
    </location>
</feature>
<gene>
    <name evidence="6" type="ORF">IPV69_25880</name>
</gene>
<keyword evidence="3" id="KW-0732">Signal</keyword>
<dbReference type="InterPro" id="IPR050300">
    <property type="entry name" value="GDXG_lipolytic_enzyme"/>
</dbReference>
<name>A0A7M2WW24_9BACT</name>
<feature type="region of interest" description="Disordered" evidence="2">
    <location>
        <begin position="268"/>
        <end position="292"/>
    </location>
</feature>
<dbReference type="InterPro" id="IPR029058">
    <property type="entry name" value="AB_hydrolase_fold"/>
</dbReference>
<protein>
    <submittedName>
        <fullName evidence="6">ThuA domain-containing protein</fullName>
    </submittedName>
</protein>
<feature type="domain" description="BD-FAE-like" evidence="5">
    <location>
        <begin position="357"/>
        <end position="557"/>
    </location>
</feature>
<dbReference type="RefSeq" id="WP_206292627.1">
    <property type="nucleotide sequence ID" value="NZ_CP063458.1"/>
</dbReference>
<evidence type="ECO:0000256" key="2">
    <source>
        <dbReference type="SAM" id="MobiDB-lite"/>
    </source>
</evidence>
<dbReference type="AlphaFoldDB" id="A0A7M2WW24"/>
<evidence type="ECO:0000313" key="7">
    <source>
        <dbReference type="Proteomes" id="UP000593765"/>
    </source>
</evidence>
<reference evidence="6 7" key="1">
    <citation type="submission" date="2020-10" db="EMBL/GenBank/DDBJ databases">
        <title>Wide distribution of Phycisphaera-like planctomycetes from WD2101 soil group in peatlands and genome analysis of the first cultivated representative.</title>
        <authorList>
            <person name="Dedysh S.N."/>
            <person name="Beletsky A.V."/>
            <person name="Ivanova A."/>
            <person name="Kulichevskaya I.S."/>
            <person name="Suzina N.E."/>
            <person name="Philippov D.A."/>
            <person name="Rakitin A.L."/>
            <person name="Mardanov A.V."/>
            <person name="Ravin N.V."/>
        </authorList>
    </citation>
    <scope>NUCLEOTIDE SEQUENCE [LARGE SCALE GENOMIC DNA]</scope>
    <source>
        <strain evidence="6 7">M1803</strain>
    </source>
</reference>
<feature type="compositionally biased region" description="Basic and acidic residues" evidence="2">
    <location>
        <begin position="273"/>
        <end position="282"/>
    </location>
</feature>
<dbReference type="SUPFAM" id="SSF52317">
    <property type="entry name" value="Class I glutamine amidotransferase-like"/>
    <property type="match status" value="1"/>
</dbReference>
<feature type="domain" description="ThuA-like" evidence="4">
    <location>
        <begin position="32"/>
        <end position="261"/>
    </location>
</feature>
<accession>A0A7M2WW24</accession>
<keyword evidence="7" id="KW-1185">Reference proteome</keyword>
<dbReference type="PANTHER" id="PTHR48081">
    <property type="entry name" value="AB HYDROLASE SUPERFAMILY PROTEIN C4A8.06C"/>
    <property type="match status" value="1"/>
</dbReference>
<evidence type="ECO:0000313" key="6">
    <source>
        <dbReference type="EMBL" id="QOV89579.1"/>
    </source>
</evidence>
<feature type="signal peptide" evidence="3">
    <location>
        <begin position="1"/>
        <end position="18"/>
    </location>
</feature>
<dbReference type="Gene3D" id="3.40.50.1820">
    <property type="entry name" value="alpha/beta hydrolase"/>
    <property type="match status" value="1"/>
</dbReference>